<evidence type="ECO:0000313" key="4">
    <source>
        <dbReference type="Proteomes" id="UP001187415"/>
    </source>
</evidence>
<feature type="domain" description="Ig-like" evidence="2">
    <location>
        <begin position="124"/>
        <end position="229"/>
    </location>
</feature>
<evidence type="ECO:0000259" key="2">
    <source>
        <dbReference type="PROSITE" id="PS50835"/>
    </source>
</evidence>
<dbReference type="InterPro" id="IPR013783">
    <property type="entry name" value="Ig-like_fold"/>
</dbReference>
<dbReference type="Gene3D" id="2.60.40.10">
    <property type="entry name" value="Immunoglobulins"/>
    <property type="match status" value="2"/>
</dbReference>
<proteinExistence type="predicted"/>
<comment type="caution">
    <text evidence="3">The sequence shown here is derived from an EMBL/GenBank/DDBJ whole genome shotgun (WGS) entry which is preliminary data.</text>
</comment>
<feature type="domain" description="Ig-like" evidence="2">
    <location>
        <begin position="290"/>
        <end position="413"/>
    </location>
</feature>
<dbReference type="InterPro" id="IPR003598">
    <property type="entry name" value="Ig_sub2"/>
</dbReference>
<keyword evidence="4" id="KW-1185">Reference proteome</keyword>
<sequence length="509" mass="57296">MTSIRSLGFLLFLFLQRVSSEMAEPMFRELGNNIELGYCFDVDYIVVYRFTPEGEELLGNSSANTPITPPVDLQGRIQVKQQPSLLGLQISRLTHMDSGTYRKECWTNHTLVSQLTQQLLVCDEEVESEEIIVKEGTTTTELLCNSPSARLEGTSVRWYYEMYPVYKLTLFLDSSVSLKPLVEELQSVVEVRDRGAMLVLDNSLLESNNHFYCLVINGDKCLSYQNLYTLGYSGHIDIYASKGEKVVLNCPFSGRDQHWETPLGHMNDTSKIENQIYISSGDKDFSLVIPSVSDESGGEYSCISSANERQYSLVLCHTKTSLPHQKVVSEGEDVVLNCDTDQGDHTVLWYRQQASLEQELIYDSNIDNFQIPEDLRGKLALSNTGDSLTISNVEMKNKGLYFCVVLAGSNTLEENDYFIDNYDEEPTVEDNFYEVESWNNSHIECILKQDTFLIINHVRGKSSPSSDQPVPTYIIASIVVVIVRKKKAKPKEATSNQDPACTQGLTSGV</sequence>
<name>A0AA88MN19_CHASR</name>
<evidence type="ECO:0000313" key="3">
    <source>
        <dbReference type="EMBL" id="KAK2842012.1"/>
    </source>
</evidence>
<dbReference type="SUPFAM" id="SSF48726">
    <property type="entry name" value="Immunoglobulin"/>
    <property type="match status" value="2"/>
</dbReference>
<dbReference type="SMART" id="SM00408">
    <property type="entry name" value="IGc2"/>
    <property type="match status" value="2"/>
</dbReference>
<dbReference type="PANTHER" id="PTHR11422:SF10">
    <property type="entry name" value="IG-LIKE DOMAIN-CONTAINING PROTEIN"/>
    <property type="match status" value="1"/>
</dbReference>
<dbReference type="InterPro" id="IPR013106">
    <property type="entry name" value="Ig_V-set"/>
</dbReference>
<dbReference type="Proteomes" id="UP001187415">
    <property type="component" value="Unassembled WGS sequence"/>
</dbReference>
<evidence type="ECO:0000256" key="1">
    <source>
        <dbReference type="SAM" id="SignalP"/>
    </source>
</evidence>
<dbReference type="InterPro" id="IPR003599">
    <property type="entry name" value="Ig_sub"/>
</dbReference>
<dbReference type="PANTHER" id="PTHR11422">
    <property type="entry name" value="T-CELL SURFACE GLYCOPROTEIN CD4"/>
    <property type="match status" value="1"/>
</dbReference>
<dbReference type="SMART" id="SM00409">
    <property type="entry name" value="IG"/>
    <property type="match status" value="2"/>
</dbReference>
<dbReference type="Pfam" id="PF07686">
    <property type="entry name" value="V-set"/>
    <property type="match status" value="1"/>
</dbReference>
<accession>A0AA88MN19</accession>
<dbReference type="InterPro" id="IPR007110">
    <property type="entry name" value="Ig-like_dom"/>
</dbReference>
<gene>
    <name evidence="3" type="ORF">Q5P01_012212</name>
</gene>
<feature type="chain" id="PRO_5041681903" description="Ig-like domain-containing protein" evidence="1">
    <location>
        <begin position="21"/>
        <end position="509"/>
    </location>
</feature>
<dbReference type="EMBL" id="JAUPFM010000009">
    <property type="protein sequence ID" value="KAK2842012.1"/>
    <property type="molecule type" value="Genomic_DNA"/>
</dbReference>
<dbReference type="PROSITE" id="PS50835">
    <property type="entry name" value="IG_LIKE"/>
    <property type="match status" value="2"/>
</dbReference>
<reference evidence="3" key="1">
    <citation type="submission" date="2023-07" db="EMBL/GenBank/DDBJ databases">
        <title>Chromosome-level Genome Assembly of Striped Snakehead (Channa striata).</title>
        <authorList>
            <person name="Liu H."/>
        </authorList>
    </citation>
    <scope>NUCLEOTIDE SEQUENCE</scope>
    <source>
        <strain evidence="3">Gz</strain>
        <tissue evidence="3">Muscle</tissue>
    </source>
</reference>
<dbReference type="InterPro" id="IPR036179">
    <property type="entry name" value="Ig-like_dom_sf"/>
</dbReference>
<dbReference type="AlphaFoldDB" id="A0AA88MN19"/>
<organism evidence="3 4">
    <name type="scientific">Channa striata</name>
    <name type="common">Snakehead murrel</name>
    <name type="synonym">Ophicephalus striatus</name>
    <dbReference type="NCBI Taxonomy" id="64152"/>
    <lineage>
        <taxon>Eukaryota</taxon>
        <taxon>Metazoa</taxon>
        <taxon>Chordata</taxon>
        <taxon>Craniata</taxon>
        <taxon>Vertebrata</taxon>
        <taxon>Euteleostomi</taxon>
        <taxon>Actinopterygii</taxon>
        <taxon>Neopterygii</taxon>
        <taxon>Teleostei</taxon>
        <taxon>Neoteleostei</taxon>
        <taxon>Acanthomorphata</taxon>
        <taxon>Anabantaria</taxon>
        <taxon>Anabantiformes</taxon>
        <taxon>Channoidei</taxon>
        <taxon>Channidae</taxon>
        <taxon>Channa</taxon>
    </lineage>
</organism>
<feature type="signal peptide" evidence="1">
    <location>
        <begin position="1"/>
        <end position="20"/>
    </location>
</feature>
<protein>
    <recommendedName>
        <fullName evidence="2">Ig-like domain-containing protein</fullName>
    </recommendedName>
</protein>
<keyword evidence="1" id="KW-0732">Signal</keyword>